<dbReference type="Gene3D" id="2.30.180.10">
    <property type="entry name" value="FAS1 domain"/>
    <property type="match status" value="1"/>
</dbReference>
<dbReference type="AlphaFoldDB" id="A0A315V8C7"/>
<evidence type="ECO:0000256" key="3">
    <source>
        <dbReference type="ARBA" id="ARBA00023157"/>
    </source>
</evidence>
<dbReference type="InterPro" id="IPR000782">
    <property type="entry name" value="FAS1_domain"/>
</dbReference>
<evidence type="ECO:0000256" key="2">
    <source>
        <dbReference type="ARBA" id="ARBA00023136"/>
    </source>
</evidence>
<dbReference type="PROSITE" id="PS50213">
    <property type="entry name" value="FAS1"/>
    <property type="match status" value="1"/>
</dbReference>
<feature type="domain" description="FAS1" evidence="7">
    <location>
        <begin position="245"/>
        <end position="403"/>
    </location>
</feature>
<evidence type="ECO:0000256" key="5">
    <source>
        <dbReference type="SAM" id="MobiDB-lite"/>
    </source>
</evidence>
<dbReference type="PANTHER" id="PTHR24038:SF0">
    <property type="entry name" value="STABILIN-2"/>
    <property type="match status" value="1"/>
</dbReference>
<keyword evidence="9" id="KW-1185">Reference proteome</keyword>
<comment type="subcellular location">
    <subcellularLocation>
        <location evidence="1">Membrane</location>
    </subcellularLocation>
</comment>
<name>A0A315V8C7_GAMAF</name>
<evidence type="ECO:0000313" key="9">
    <source>
        <dbReference type="Proteomes" id="UP000250572"/>
    </source>
</evidence>
<keyword evidence="2 6" id="KW-0472">Membrane</keyword>
<feature type="transmembrane region" description="Helical" evidence="6">
    <location>
        <begin position="418"/>
        <end position="442"/>
    </location>
</feature>
<evidence type="ECO:0000256" key="1">
    <source>
        <dbReference type="ARBA" id="ARBA00004370"/>
    </source>
</evidence>
<dbReference type="Pfam" id="PF02469">
    <property type="entry name" value="Fasciclin"/>
    <property type="match status" value="1"/>
</dbReference>
<keyword evidence="6" id="KW-0812">Transmembrane</keyword>
<keyword evidence="4" id="KW-0325">Glycoprotein</keyword>
<comment type="caution">
    <text evidence="8">The sequence shown here is derived from an EMBL/GenBank/DDBJ whole genome shotgun (WGS) entry which is preliminary data.</text>
</comment>
<evidence type="ECO:0000256" key="4">
    <source>
        <dbReference type="ARBA" id="ARBA00023180"/>
    </source>
</evidence>
<gene>
    <name evidence="8" type="ORF">CCH79_00020187</name>
</gene>
<dbReference type="InterPro" id="IPR036378">
    <property type="entry name" value="FAS1_dom_sf"/>
</dbReference>
<feature type="non-terminal residue" evidence="8">
    <location>
        <position position="493"/>
    </location>
</feature>
<accession>A0A315V8C7</accession>
<proteinExistence type="predicted"/>
<feature type="compositionally biased region" description="Basic and acidic residues" evidence="5">
    <location>
        <begin position="196"/>
        <end position="213"/>
    </location>
</feature>
<protein>
    <recommendedName>
        <fullName evidence="7">FAS1 domain-containing protein</fullName>
    </recommendedName>
</protein>
<organism evidence="8 9">
    <name type="scientific">Gambusia affinis</name>
    <name type="common">Western mosquitofish</name>
    <name type="synonym">Heterandria affinis</name>
    <dbReference type="NCBI Taxonomy" id="33528"/>
    <lineage>
        <taxon>Eukaryota</taxon>
        <taxon>Metazoa</taxon>
        <taxon>Chordata</taxon>
        <taxon>Craniata</taxon>
        <taxon>Vertebrata</taxon>
        <taxon>Euteleostomi</taxon>
        <taxon>Actinopterygii</taxon>
        <taxon>Neopterygii</taxon>
        <taxon>Teleostei</taxon>
        <taxon>Neoteleostei</taxon>
        <taxon>Acanthomorphata</taxon>
        <taxon>Ovalentaria</taxon>
        <taxon>Atherinomorphae</taxon>
        <taxon>Cyprinodontiformes</taxon>
        <taxon>Poeciliidae</taxon>
        <taxon>Poeciliinae</taxon>
        <taxon>Gambusia</taxon>
    </lineage>
</organism>
<dbReference type="GO" id="GO:0016020">
    <property type="term" value="C:membrane"/>
    <property type="evidence" value="ECO:0007669"/>
    <property type="project" value="UniProtKB-SubCell"/>
</dbReference>
<dbReference type="Proteomes" id="UP000250572">
    <property type="component" value="Unassembled WGS sequence"/>
</dbReference>
<keyword evidence="3" id="KW-1015">Disulfide bond</keyword>
<reference evidence="8 9" key="1">
    <citation type="journal article" date="2018" name="G3 (Bethesda)">
        <title>A High-Quality Reference Genome for the Invasive Mosquitofish Gambusia affinis Using a Chicago Library.</title>
        <authorList>
            <person name="Hoffberg S.L."/>
            <person name="Troendle N.J."/>
            <person name="Glenn T.C."/>
            <person name="Mahmud O."/>
            <person name="Louha S."/>
            <person name="Chalopin D."/>
            <person name="Bennetzen J.L."/>
            <person name="Mauricio R."/>
        </authorList>
    </citation>
    <scope>NUCLEOTIDE SEQUENCE [LARGE SCALE GENOMIC DNA]</scope>
    <source>
        <strain evidence="8">NE01/NJP1002.9</strain>
        <tissue evidence="8">Muscle</tissue>
    </source>
</reference>
<feature type="region of interest" description="Disordered" evidence="5">
    <location>
        <begin position="163"/>
        <end position="220"/>
    </location>
</feature>
<dbReference type="EMBL" id="NHOQ01002318">
    <property type="protein sequence ID" value="PWA18307.1"/>
    <property type="molecule type" value="Genomic_DNA"/>
</dbReference>
<sequence length="493" mass="54275">MTTGHRGTAMCERAASCRMRMFQLTVCSRSSSSCWCGGGVQVLGVPVDGGQISDELAAQPPLLQDALAVLVHGVLPPAPRPEPADALQEVLAQVQLGAGVLEPAAAVRSRAFVVVNTHLRRRRRRRRRSSLHQKKLLHFILSHINQEVLKHWRRKHLRLDGATGSDDSIGSSPFHPGQGGTSTGPTGSSKPNHRHEHYDSSVEQRHAKPRESDPDPVQNLDNQHLQTEVQCVCKPGYIGDGLICTGNLLQVLRSTPTFSNFLIQILKYSEVSESGRRFVKSLSKLEVQSTLFVPENSGLLENLVSPRVRDTSGASCSVLTNESQQTLSPRDMEFHLSEGQALPLSQLKNNSRIRTRVGSLTVLGVANLLNPSALASCFINNRFVTDSDIRASNGIIHVLQGPLEAPPPHPEMHSAHRAGMGVGVVLLILLVVGAIFVGYRFYHHSSKPFQFHYFKDRVIFAPRCEPLHLMMRKTIGLKDGRWLGGSVWIWLAI</sequence>
<dbReference type="SUPFAM" id="SSF82153">
    <property type="entry name" value="FAS1 domain"/>
    <property type="match status" value="1"/>
</dbReference>
<dbReference type="PANTHER" id="PTHR24038">
    <property type="entry name" value="STABILIN"/>
    <property type="match status" value="1"/>
</dbReference>
<keyword evidence="6" id="KW-1133">Transmembrane helix</keyword>
<evidence type="ECO:0000313" key="8">
    <source>
        <dbReference type="EMBL" id="PWA18307.1"/>
    </source>
</evidence>
<evidence type="ECO:0000259" key="7">
    <source>
        <dbReference type="PROSITE" id="PS50213"/>
    </source>
</evidence>
<evidence type="ECO:0000256" key="6">
    <source>
        <dbReference type="SAM" id="Phobius"/>
    </source>
</evidence>